<protein>
    <recommendedName>
        <fullName evidence="4">ABC transporter permease</fullName>
    </recommendedName>
</protein>
<accession>A0ABV2M2Y1</accession>
<comment type="caution">
    <text evidence="2">The sequence shown here is derived from an EMBL/GenBank/DDBJ whole genome shotgun (WGS) entry which is preliminary data.</text>
</comment>
<evidence type="ECO:0000313" key="2">
    <source>
        <dbReference type="EMBL" id="MET3749803.1"/>
    </source>
</evidence>
<feature type="transmembrane region" description="Helical" evidence="1">
    <location>
        <begin position="83"/>
        <end position="102"/>
    </location>
</feature>
<feature type="transmembrane region" description="Helical" evidence="1">
    <location>
        <begin position="59"/>
        <end position="77"/>
    </location>
</feature>
<gene>
    <name evidence="2" type="ORF">ABID24_001037</name>
</gene>
<keyword evidence="1" id="KW-0472">Membrane</keyword>
<evidence type="ECO:0000256" key="1">
    <source>
        <dbReference type="SAM" id="Phobius"/>
    </source>
</evidence>
<feature type="transmembrane region" description="Helical" evidence="1">
    <location>
        <begin position="34"/>
        <end position="52"/>
    </location>
</feature>
<dbReference type="EMBL" id="JBEPMJ010000005">
    <property type="protein sequence ID" value="MET3749803.1"/>
    <property type="molecule type" value="Genomic_DNA"/>
</dbReference>
<proteinExistence type="predicted"/>
<evidence type="ECO:0000313" key="3">
    <source>
        <dbReference type="Proteomes" id="UP001549106"/>
    </source>
</evidence>
<name>A0ABV2M2Y1_9FIRM</name>
<keyword evidence="1" id="KW-0812">Transmembrane</keyword>
<sequence length="129" mass="14424">MTYILPVLYVIVSYTFFLLAVCFGNAITLQIVSILLPFIMGIVNLIVVLIVGRKWSRKTLLNCTLIIKYGLIPFYLIGGSITVYVTLIAFFPLPLMALFGLVNHCVFDFRIRDSVGGISLCDRLSDKVV</sequence>
<dbReference type="Proteomes" id="UP001549106">
    <property type="component" value="Unassembled WGS sequence"/>
</dbReference>
<dbReference type="RefSeq" id="WP_257464186.1">
    <property type="nucleotide sequence ID" value="NZ_JANJZT010000005.1"/>
</dbReference>
<organism evidence="2 3">
    <name type="scientific">Blautia caecimuris</name>
    <dbReference type="NCBI Taxonomy" id="1796615"/>
    <lineage>
        <taxon>Bacteria</taxon>
        <taxon>Bacillati</taxon>
        <taxon>Bacillota</taxon>
        <taxon>Clostridia</taxon>
        <taxon>Lachnospirales</taxon>
        <taxon>Lachnospiraceae</taxon>
        <taxon>Blautia</taxon>
    </lineage>
</organism>
<evidence type="ECO:0008006" key="4">
    <source>
        <dbReference type="Google" id="ProtNLM"/>
    </source>
</evidence>
<keyword evidence="1" id="KW-1133">Transmembrane helix</keyword>
<reference evidence="2 3" key="1">
    <citation type="submission" date="2024-06" db="EMBL/GenBank/DDBJ databases">
        <title>Genomic Encyclopedia of Type Strains, Phase IV (KMG-IV): sequencing the most valuable type-strain genomes for metagenomic binning, comparative biology and taxonomic classification.</title>
        <authorList>
            <person name="Goeker M."/>
        </authorList>
    </citation>
    <scope>NUCLEOTIDE SEQUENCE [LARGE SCALE GENOMIC DNA]</scope>
    <source>
        <strain evidence="2 3">DSM 29492</strain>
    </source>
</reference>
<feature type="transmembrane region" description="Helical" evidence="1">
    <location>
        <begin position="7"/>
        <end position="28"/>
    </location>
</feature>
<keyword evidence="3" id="KW-1185">Reference proteome</keyword>